<comment type="caution">
    <text evidence="3">The sequence shown here is derived from an EMBL/GenBank/DDBJ whole genome shotgun (WGS) entry which is preliminary data.</text>
</comment>
<dbReference type="EMBL" id="JBBPBM010000075">
    <property type="protein sequence ID" value="KAK8512085.1"/>
    <property type="molecule type" value="Genomic_DNA"/>
</dbReference>
<proteinExistence type="predicted"/>
<accession>A0ABR2BY88</accession>
<dbReference type="PANTHER" id="PTHR34456:SF9">
    <property type="entry name" value="MITOVIRUS RNA-DEPENDENT RNA POLYMERASE"/>
    <property type="match status" value="1"/>
</dbReference>
<gene>
    <name evidence="3" type="ORF">V6N12_018566</name>
</gene>
<protein>
    <submittedName>
        <fullName evidence="3">Uncharacterized protein</fullName>
    </submittedName>
</protein>
<dbReference type="PANTHER" id="PTHR34456">
    <property type="entry name" value="MITOVIRUS RNA-DEPENDENT RNA POLYMERASE"/>
    <property type="match status" value="1"/>
</dbReference>
<keyword evidence="4" id="KW-1185">Reference proteome</keyword>
<feature type="region of interest" description="Disordered" evidence="1">
    <location>
        <begin position="79"/>
        <end position="117"/>
    </location>
</feature>
<evidence type="ECO:0000256" key="1">
    <source>
        <dbReference type="SAM" id="MobiDB-lite"/>
    </source>
</evidence>
<evidence type="ECO:0000256" key="2">
    <source>
        <dbReference type="SAM" id="Phobius"/>
    </source>
</evidence>
<feature type="transmembrane region" description="Helical" evidence="2">
    <location>
        <begin position="294"/>
        <end position="314"/>
    </location>
</feature>
<evidence type="ECO:0000313" key="4">
    <source>
        <dbReference type="Proteomes" id="UP001472677"/>
    </source>
</evidence>
<keyword evidence="2" id="KW-1133">Transmembrane helix</keyword>
<dbReference type="InterPro" id="IPR008686">
    <property type="entry name" value="RNA_pol_mitovir"/>
</dbReference>
<dbReference type="Pfam" id="PF05919">
    <property type="entry name" value="Mitovir_RNA_pol"/>
    <property type="match status" value="1"/>
</dbReference>
<evidence type="ECO:0000313" key="3">
    <source>
        <dbReference type="EMBL" id="KAK8512085.1"/>
    </source>
</evidence>
<keyword evidence="2" id="KW-0472">Membrane</keyword>
<name>A0ABR2BY88_9ROSI</name>
<sequence>MEALGDLKTYGTFNQSAPLDRLVGAKKIYSIDLKAATDRWPLLIQLDLLKSLFGHEFADEVGNLLGFTIKKTGICKSKSTDTDYRSCPLANSNSDPKADSGHRGRLARAQKGRPETASKAFANFPSQAELWELSTPFPWSPNPLRLNGDAQGHSAFPEFLRPLAYGSGQAVLPFTLFEGLNSRDEKKGEWEIVRKLSIRSNSICRIREPLVKNGSLYTLQQKRLLTESHPSLPSFSSQDNEAYAQQRYRSSKQTSGILYPTRREMQRALARFGLRAYACFTRAMMMRVTKALGLSSWSCLLGVCCFPCLSLLAIKPSRKH</sequence>
<dbReference type="Proteomes" id="UP001472677">
    <property type="component" value="Unassembled WGS sequence"/>
</dbReference>
<reference evidence="3 4" key="1">
    <citation type="journal article" date="2024" name="G3 (Bethesda)">
        <title>Genome assembly of Hibiscus sabdariffa L. provides insights into metabolisms of medicinal natural products.</title>
        <authorList>
            <person name="Kim T."/>
        </authorList>
    </citation>
    <scope>NUCLEOTIDE SEQUENCE [LARGE SCALE GENOMIC DNA]</scope>
    <source>
        <strain evidence="3">TK-2024</strain>
        <tissue evidence="3">Old leaves</tissue>
    </source>
</reference>
<keyword evidence="2" id="KW-0812">Transmembrane</keyword>
<organism evidence="3 4">
    <name type="scientific">Hibiscus sabdariffa</name>
    <name type="common">roselle</name>
    <dbReference type="NCBI Taxonomy" id="183260"/>
    <lineage>
        <taxon>Eukaryota</taxon>
        <taxon>Viridiplantae</taxon>
        <taxon>Streptophyta</taxon>
        <taxon>Embryophyta</taxon>
        <taxon>Tracheophyta</taxon>
        <taxon>Spermatophyta</taxon>
        <taxon>Magnoliopsida</taxon>
        <taxon>eudicotyledons</taxon>
        <taxon>Gunneridae</taxon>
        <taxon>Pentapetalae</taxon>
        <taxon>rosids</taxon>
        <taxon>malvids</taxon>
        <taxon>Malvales</taxon>
        <taxon>Malvaceae</taxon>
        <taxon>Malvoideae</taxon>
        <taxon>Hibiscus</taxon>
    </lineage>
</organism>